<evidence type="ECO:0000313" key="2">
    <source>
        <dbReference type="Proteomes" id="UP000887575"/>
    </source>
</evidence>
<dbReference type="WBParaSite" id="MBELARI_LOCUS8980">
    <property type="protein sequence ID" value="MBELARI_LOCUS8980"/>
    <property type="gene ID" value="MBELARI_LOCUS8980"/>
</dbReference>
<evidence type="ECO:0000313" key="3">
    <source>
        <dbReference type="WBParaSite" id="MBELARI_LOCUS8980"/>
    </source>
</evidence>
<dbReference type="Proteomes" id="UP000887575">
    <property type="component" value="Unassembled WGS sequence"/>
</dbReference>
<organism evidence="2 3">
    <name type="scientific">Mesorhabditis belari</name>
    <dbReference type="NCBI Taxonomy" id="2138241"/>
    <lineage>
        <taxon>Eukaryota</taxon>
        <taxon>Metazoa</taxon>
        <taxon>Ecdysozoa</taxon>
        <taxon>Nematoda</taxon>
        <taxon>Chromadorea</taxon>
        <taxon>Rhabditida</taxon>
        <taxon>Rhabditina</taxon>
        <taxon>Rhabditomorpha</taxon>
        <taxon>Rhabditoidea</taxon>
        <taxon>Rhabditidae</taxon>
        <taxon>Mesorhabditinae</taxon>
        <taxon>Mesorhabditis</taxon>
    </lineage>
</organism>
<name>A0AAF3FQF8_9BILA</name>
<proteinExistence type="predicted"/>
<protein>
    <submittedName>
        <fullName evidence="3">Uncharacterized protein</fullName>
    </submittedName>
</protein>
<reference evidence="3" key="1">
    <citation type="submission" date="2024-02" db="UniProtKB">
        <authorList>
            <consortium name="WormBaseParasite"/>
        </authorList>
    </citation>
    <scope>IDENTIFICATION</scope>
</reference>
<keyword evidence="2" id="KW-1185">Reference proteome</keyword>
<accession>A0AAF3FQF8</accession>
<sequence>MILRFFLFGSIFFQTVHLWNEDDETQRIQMIMDEEKRYYDDELKPATQMKYKQSSVYGGVSRQYDLKRRQPEPTYDYDMAVQQPKAEALRGEKSRSKYAEQDEMDGGNWCYSCATPLGMLSPEMQTSVRNFLDVRRTEYPRDKINRECAEGKNVSKIVREKCLHRYCQTLVLTDHNQGASFVLRGCAENFGAVNVKQFEQLEENHCKSLHKNLDMRECICKNRHFCFSGSSRRRGSNSSKFLFLPLTAFTYLCLTRFL</sequence>
<keyword evidence="1" id="KW-0732">Signal</keyword>
<feature type="signal peptide" evidence="1">
    <location>
        <begin position="1"/>
        <end position="18"/>
    </location>
</feature>
<feature type="chain" id="PRO_5042051114" evidence="1">
    <location>
        <begin position="19"/>
        <end position="258"/>
    </location>
</feature>
<dbReference type="AlphaFoldDB" id="A0AAF3FQF8"/>
<evidence type="ECO:0000256" key="1">
    <source>
        <dbReference type="SAM" id="SignalP"/>
    </source>
</evidence>